<dbReference type="Gene3D" id="3.60.20.40">
    <property type="match status" value="1"/>
</dbReference>
<dbReference type="InterPro" id="IPR029055">
    <property type="entry name" value="Ntn_hydrolases_N"/>
</dbReference>
<dbReference type="EMBL" id="NHSD01000306">
    <property type="protein sequence ID" value="MBK5928458.1"/>
    <property type="molecule type" value="Genomic_DNA"/>
</dbReference>
<dbReference type="InterPro" id="IPR052896">
    <property type="entry name" value="GGT-like_enzyme"/>
</dbReference>
<evidence type="ECO:0000313" key="2">
    <source>
        <dbReference type="Proteomes" id="UP000706333"/>
    </source>
</evidence>
<dbReference type="SUPFAM" id="SSF56235">
    <property type="entry name" value="N-terminal nucleophile aminohydrolases (Ntn hydrolases)"/>
    <property type="match status" value="1"/>
</dbReference>
<dbReference type="Gene3D" id="1.10.246.130">
    <property type="match status" value="1"/>
</dbReference>
<protein>
    <submittedName>
        <fullName evidence="1">Gamma-glutamyltransferase</fullName>
    </submittedName>
</protein>
<dbReference type="AlphaFoldDB" id="A0A934TNS0"/>
<organism evidence="1 2">
    <name type="scientific">Rhodobaculum claviforme</name>
    <dbReference type="NCBI Taxonomy" id="1549854"/>
    <lineage>
        <taxon>Bacteria</taxon>
        <taxon>Pseudomonadati</taxon>
        <taxon>Pseudomonadota</taxon>
        <taxon>Alphaproteobacteria</taxon>
        <taxon>Rhodobacterales</taxon>
        <taxon>Paracoccaceae</taxon>
        <taxon>Rhodobaculum</taxon>
    </lineage>
</organism>
<proteinExistence type="predicted"/>
<keyword evidence="2" id="KW-1185">Reference proteome</keyword>
<dbReference type="PANTHER" id="PTHR43881">
    <property type="entry name" value="GAMMA-GLUTAMYLTRANSPEPTIDASE (AFU_ORTHOLOGUE AFUA_4G13580)"/>
    <property type="match status" value="1"/>
</dbReference>
<dbReference type="Proteomes" id="UP000706333">
    <property type="component" value="Unassembled WGS sequence"/>
</dbReference>
<gene>
    <name evidence="1" type="ORF">CCR87_14165</name>
</gene>
<reference evidence="1" key="2">
    <citation type="journal article" date="2020" name="Microorganisms">
        <title>Osmotic Adaptation and Compatible Solute Biosynthesis of Phototrophic Bacteria as Revealed from Genome Analyses.</title>
        <authorList>
            <person name="Imhoff J.F."/>
            <person name="Rahn T."/>
            <person name="Kunzel S."/>
            <person name="Keller A."/>
            <person name="Neulinger S.C."/>
        </authorList>
    </citation>
    <scope>NUCLEOTIDE SEQUENCE</scope>
    <source>
        <strain evidence="1">LMG 28126</strain>
    </source>
</reference>
<dbReference type="InterPro" id="IPR043137">
    <property type="entry name" value="GGT_ssub_C"/>
</dbReference>
<comment type="caution">
    <text evidence="1">The sequence shown here is derived from an EMBL/GenBank/DDBJ whole genome shotgun (WGS) entry which is preliminary data.</text>
</comment>
<reference evidence="1" key="1">
    <citation type="submission" date="2017-05" db="EMBL/GenBank/DDBJ databases">
        <authorList>
            <person name="Imhoff J.F."/>
            <person name="Rahn T."/>
            <person name="Kuenzel S."/>
            <person name="Neulinger S.C."/>
        </authorList>
    </citation>
    <scope>NUCLEOTIDE SEQUENCE</scope>
    <source>
        <strain evidence="1">LMG 28126</strain>
    </source>
</reference>
<sequence length="527" mass="55214">MRDFHRPGRSEVLATGGMVATSHPIAAQAGAQILRAGGNAADAAIAMATTLHVCEPHMCGLGGDCFVLVKPAGTETVHALNGSGRAPARASSEALRAAGHTTIPLDDPASVTVPGAVDALCRLAADHGRLGLDQTLAPAIHHADTGVPVAARVAADWVDAGARLKGVARDFYLMQGAAPAERAIFRAPGQAEVLRRIAVRGRAGFYEGEVAEDMVASLRAMGGVHTSEDFAETACSWGEPISATYRGAELLEHPPNGQGATAALILNILSQFDMASMAPDSPERVHILAEATKLGYDARDRFISDPETCDRLDHMLSMDTAAKLAALIDPARALETPVAQATAAVHRDTVLMCAVDRDGMAVTLIHSIFHAFGSGLASDRFGLLFQNRGAGFSLTQGHPNEMAPRRRPMHTIIPAMLREDGRVTLAFGVMGGQYQATGHAHVLGNLRDHGMGLQQALDAPRSFAVDGTLELEHGYDPALMEAITARGHAALWRPEPLGGAQAIGIDHARGVLIGASDPRKDGCAIGL</sequence>
<evidence type="ECO:0000313" key="1">
    <source>
        <dbReference type="EMBL" id="MBK5928458.1"/>
    </source>
</evidence>
<accession>A0A934TNS0</accession>
<dbReference type="PANTHER" id="PTHR43881:SF1">
    <property type="entry name" value="GAMMA-GLUTAMYLTRANSPEPTIDASE (AFU_ORTHOLOGUE AFUA_4G13580)"/>
    <property type="match status" value="1"/>
</dbReference>
<name>A0A934TNS0_9RHOB</name>
<dbReference type="InterPro" id="IPR043138">
    <property type="entry name" value="GGT_lsub"/>
</dbReference>
<dbReference type="PRINTS" id="PR01210">
    <property type="entry name" value="GGTRANSPTASE"/>
</dbReference>
<dbReference type="Pfam" id="PF01019">
    <property type="entry name" value="G_glu_transpept"/>
    <property type="match status" value="1"/>
</dbReference>
<dbReference type="RefSeq" id="WP_201158224.1">
    <property type="nucleotide sequence ID" value="NZ_NHSD01000306.1"/>
</dbReference>